<dbReference type="EMBL" id="CP023406">
    <property type="protein sequence ID" value="ATD67389.1"/>
    <property type="molecule type" value="Genomic_DNA"/>
</dbReference>
<dbReference type="GO" id="GO:0043709">
    <property type="term" value="P:cell adhesion involved in single-species biofilm formation"/>
    <property type="evidence" value="ECO:0007669"/>
    <property type="project" value="InterPro"/>
</dbReference>
<protein>
    <submittedName>
        <fullName evidence="3">Poly-beta-1,6-N-acetyl-D-glucosamine biosynthesis protein PgaD</fullName>
    </submittedName>
</protein>
<dbReference type="InterPro" id="IPR023829">
    <property type="entry name" value="PGA_PgaD"/>
</dbReference>
<proteinExistence type="predicted"/>
<evidence type="ECO:0000256" key="2">
    <source>
        <dbReference type="SAM" id="Phobius"/>
    </source>
</evidence>
<evidence type="ECO:0000256" key="1">
    <source>
        <dbReference type="SAM" id="MobiDB-lite"/>
    </source>
</evidence>
<feature type="compositionally biased region" description="Basic residues" evidence="1">
    <location>
        <begin position="1"/>
        <end position="11"/>
    </location>
</feature>
<sequence length="156" mass="17626">MDQPRPRRHRMTPPIIDHSPSRGPGKRFASGALTAAAWTLYVWLWVPLVTVVAWYVGARTAYMRLYLNQNEVEPFLLLSLPLIAVVCAVLLIGWAEYNRARFSKTDRRQRRASIIDDDVRLALGATPELAAKLRDGRIMRVVVDDDARAVSVQTDS</sequence>
<keyword evidence="2" id="KW-1133">Transmembrane helix</keyword>
<organism evidence="3 4">
    <name type="scientific">Luteimonas chenhongjianii</name>
    <dbReference type="NCBI Taxonomy" id="2006110"/>
    <lineage>
        <taxon>Bacteria</taxon>
        <taxon>Pseudomonadati</taxon>
        <taxon>Pseudomonadota</taxon>
        <taxon>Gammaproteobacteria</taxon>
        <taxon>Lysobacterales</taxon>
        <taxon>Lysobacteraceae</taxon>
        <taxon>Luteimonas</taxon>
    </lineage>
</organism>
<reference evidence="4" key="1">
    <citation type="submission" date="2017-09" db="EMBL/GenBank/DDBJ databases">
        <title>Luteimonas liuhanmingii sp.nov., isolated from the intestinal contents of Tibetan Plateau Pika in Yushu, Qinghai Province, China.</title>
        <authorList>
            <person name="Gui Z."/>
        </authorList>
    </citation>
    <scope>NUCLEOTIDE SEQUENCE [LARGE SCALE GENOMIC DNA]</scope>
    <source>
        <strain evidence="4">100111</strain>
    </source>
</reference>
<dbReference type="KEGG" id="lum:CNR27_08035"/>
<accession>A0A290XE78</accession>
<feature type="region of interest" description="Disordered" evidence="1">
    <location>
        <begin position="1"/>
        <end position="24"/>
    </location>
</feature>
<dbReference type="NCBIfam" id="TIGR03940">
    <property type="entry name" value="PGA_PgaD"/>
    <property type="match status" value="1"/>
</dbReference>
<keyword evidence="4" id="KW-1185">Reference proteome</keyword>
<name>A0A290XE78_9GAMM</name>
<dbReference type="AlphaFoldDB" id="A0A290XE78"/>
<keyword evidence="2" id="KW-0812">Transmembrane</keyword>
<evidence type="ECO:0000313" key="4">
    <source>
        <dbReference type="Proteomes" id="UP000218968"/>
    </source>
</evidence>
<gene>
    <name evidence="3" type="primary">pgaD</name>
    <name evidence="3" type="ORF">CNR27_08035</name>
</gene>
<feature type="transmembrane region" description="Helical" evidence="2">
    <location>
        <begin position="75"/>
        <end position="97"/>
    </location>
</feature>
<dbReference type="Pfam" id="PF13994">
    <property type="entry name" value="PgaD"/>
    <property type="match status" value="1"/>
</dbReference>
<dbReference type="Proteomes" id="UP000218968">
    <property type="component" value="Chromosome"/>
</dbReference>
<feature type="transmembrane region" description="Helical" evidence="2">
    <location>
        <begin position="32"/>
        <end position="55"/>
    </location>
</feature>
<keyword evidence="2" id="KW-0472">Membrane</keyword>
<evidence type="ECO:0000313" key="3">
    <source>
        <dbReference type="EMBL" id="ATD67389.1"/>
    </source>
</evidence>